<dbReference type="Proteomes" id="UP000069850">
    <property type="component" value="Chromosome 1"/>
</dbReference>
<dbReference type="EMBL" id="LT158599">
    <property type="protein sequence ID" value="CVK33751.1"/>
    <property type="molecule type" value="Genomic_DNA"/>
</dbReference>
<gene>
    <name evidence="4" type="ORF">MMAB1_2538</name>
</gene>
<dbReference type="PANTHER" id="PTHR34614">
    <property type="match status" value="1"/>
</dbReference>
<evidence type="ECO:0000259" key="2">
    <source>
        <dbReference type="Pfam" id="PF01609"/>
    </source>
</evidence>
<protein>
    <submittedName>
        <fullName evidence="4">Transposase</fullName>
    </submittedName>
</protein>
<keyword evidence="1" id="KW-1133">Transmembrane helix</keyword>
<dbReference type="NCBIfam" id="NF033559">
    <property type="entry name" value="transpos_IS1634"/>
    <property type="match status" value="1"/>
</dbReference>
<dbReference type="InterPro" id="IPR002559">
    <property type="entry name" value="Transposase_11"/>
</dbReference>
<feature type="domain" description="DUF4277" evidence="3">
    <location>
        <begin position="14"/>
        <end position="117"/>
    </location>
</feature>
<keyword evidence="1" id="KW-0812">Transmembrane</keyword>
<accession>A0A0X3BP07</accession>
<dbReference type="InterPro" id="IPR047654">
    <property type="entry name" value="IS1634_transpos"/>
</dbReference>
<dbReference type="GO" id="GO:0003677">
    <property type="term" value="F:DNA binding"/>
    <property type="evidence" value="ECO:0007669"/>
    <property type="project" value="InterPro"/>
</dbReference>
<dbReference type="InterPro" id="IPR025457">
    <property type="entry name" value="DUF4277"/>
</dbReference>
<evidence type="ECO:0000313" key="5">
    <source>
        <dbReference type="Proteomes" id="UP000069850"/>
    </source>
</evidence>
<evidence type="ECO:0000256" key="1">
    <source>
        <dbReference type="SAM" id="Phobius"/>
    </source>
</evidence>
<proteinExistence type="predicted"/>
<dbReference type="Pfam" id="PF14104">
    <property type="entry name" value="DUF4277"/>
    <property type="match status" value="1"/>
</dbReference>
<name>A0A0X3BP07_9EURY</name>
<dbReference type="AlphaFoldDB" id="A0A0X3BP07"/>
<keyword evidence="1" id="KW-0472">Membrane</keyword>
<feature type="domain" description="Transposase IS4-like" evidence="2">
    <location>
        <begin position="144"/>
        <end position="457"/>
    </location>
</feature>
<sequence length="538" mass="61164">MPTSAEFIEGSDVSIGHLGIVAGAFDTLGIAGVIDRAIPKTRQHHLTHGDTVKAMVLNGLGFVERRLYLYPEFFSEIAVDRLLGDGITTEHLNDDVLGRTLDAIAAYGPTELFNEVVAECLLASDYGTHCLHVDTTAFSVSGEYDVDFDSRDMTITYGHPKDGRWDLKQFVLGMATDQHGIPLFLQTFSGNESDKKTLLTIITQLTENLQHPGKVYHIADAAFYTAENLATLGTHTFWISRVPATLNEVKDLVAADLPLQPCADDRYRYAEHLSEYASIPQKWVVYHSAPMQEQQEKTFAKRLENDKKKAETSLRKLGAREFACEPDARIAAEMWLQEHPQFRFISMDIRAITRKMTKKRGRPKADEPVETVYTVSAAIEHDPESVSERLQKLGRFVLATNDLELSPDELLANYKEQGTVERGFRFLKDPSFRVAEIYLKKPSRIQALAMIMVLCLFIYAMTEFRLRRNLQETGETVTGQTKKQTQKPTLKWLFFRFRGVRELRFRAGKAVTVLVTNMTPEFWKILRLLGTEYENYYL</sequence>
<dbReference type="Pfam" id="PF01609">
    <property type="entry name" value="DDE_Tnp_1"/>
    <property type="match status" value="1"/>
</dbReference>
<dbReference type="KEGG" id="mema:MMAB1_2538"/>
<reference evidence="4 5" key="1">
    <citation type="submission" date="2016-01" db="EMBL/GenBank/DDBJ databases">
        <authorList>
            <person name="Manzoor S."/>
        </authorList>
    </citation>
    <scope>NUCLEOTIDE SEQUENCE [LARGE SCALE GENOMIC DNA]</scope>
    <source>
        <strain evidence="4">Methanoculleus sp MAB1</strain>
    </source>
</reference>
<feature type="transmembrane region" description="Helical" evidence="1">
    <location>
        <begin position="445"/>
        <end position="462"/>
    </location>
</feature>
<organism evidence="4 5">
    <name type="scientific">Methanoculleus bourgensis</name>
    <dbReference type="NCBI Taxonomy" id="83986"/>
    <lineage>
        <taxon>Archaea</taxon>
        <taxon>Methanobacteriati</taxon>
        <taxon>Methanobacteriota</taxon>
        <taxon>Stenosarchaea group</taxon>
        <taxon>Methanomicrobia</taxon>
        <taxon>Methanomicrobiales</taxon>
        <taxon>Methanomicrobiaceae</taxon>
        <taxon>Methanoculleus</taxon>
    </lineage>
</organism>
<dbReference type="InterPro" id="IPR012337">
    <property type="entry name" value="RNaseH-like_sf"/>
</dbReference>
<dbReference type="GO" id="GO:0006313">
    <property type="term" value="P:DNA transposition"/>
    <property type="evidence" value="ECO:0007669"/>
    <property type="project" value="InterPro"/>
</dbReference>
<evidence type="ECO:0000259" key="3">
    <source>
        <dbReference type="Pfam" id="PF14104"/>
    </source>
</evidence>
<dbReference type="GO" id="GO:0004803">
    <property type="term" value="F:transposase activity"/>
    <property type="evidence" value="ECO:0007669"/>
    <property type="project" value="InterPro"/>
</dbReference>
<evidence type="ECO:0000313" key="4">
    <source>
        <dbReference type="EMBL" id="CVK33751.1"/>
    </source>
</evidence>
<dbReference type="SUPFAM" id="SSF53098">
    <property type="entry name" value="Ribonuclease H-like"/>
    <property type="match status" value="1"/>
</dbReference>
<dbReference type="PANTHER" id="PTHR34614:SF2">
    <property type="entry name" value="TRANSPOSASE IS4-LIKE DOMAIN-CONTAINING PROTEIN"/>
    <property type="match status" value="1"/>
</dbReference>